<dbReference type="CDD" id="cd00159">
    <property type="entry name" value="RhoGAP"/>
    <property type="match status" value="1"/>
</dbReference>
<dbReference type="GO" id="GO:0007165">
    <property type="term" value="P:signal transduction"/>
    <property type="evidence" value="ECO:0007669"/>
    <property type="project" value="InterPro"/>
</dbReference>
<dbReference type="Proteomes" id="UP000777482">
    <property type="component" value="Unassembled WGS sequence"/>
</dbReference>
<dbReference type="Pfam" id="PF00620">
    <property type="entry name" value="RhoGAP"/>
    <property type="match status" value="1"/>
</dbReference>
<dbReference type="InterPro" id="IPR000198">
    <property type="entry name" value="RhoGAP_dom"/>
</dbReference>
<keyword evidence="1" id="KW-0343">GTPase activation</keyword>
<dbReference type="SMART" id="SM00324">
    <property type="entry name" value="RhoGAP"/>
    <property type="match status" value="1"/>
</dbReference>
<evidence type="ECO:0000256" key="2">
    <source>
        <dbReference type="SAM" id="Coils"/>
    </source>
</evidence>
<dbReference type="Gene3D" id="1.10.555.10">
    <property type="entry name" value="Rho GTPase activation protein"/>
    <property type="match status" value="1"/>
</dbReference>
<dbReference type="GO" id="GO:0060237">
    <property type="term" value="P:regulation of fungal-type cell wall organization"/>
    <property type="evidence" value="ECO:0007669"/>
    <property type="project" value="TreeGrafter"/>
</dbReference>
<name>A0A9P7B711_RHOMI</name>
<dbReference type="PROSITE" id="PS50238">
    <property type="entry name" value="RHOGAP"/>
    <property type="match status" value="1"/>
</dbReference>
<dbReference type="GO" id="GO:0005938">
    <property type="term" value="C:cell cortex"/>
    <property type="evidence" value="ECO:0007669"/>
    <property type="project" value="TreeGrafter"/>
</dbReference>
<comment type="caution">
    <text evidence="5">The sequence shown here is derived from an EMBL/GenBank/DDBJ whole genome shotgun (WGS) entry which is preliminary data.</text>
</comment>
<dbReference type="EMBL" id="PUHQ01000031">
    <property type="protein sequence ID" value="KAG0661847.1"/>
    <property type="molecule type" value="Genomic_DNA"/>
</dbReference>
<organism evidence="5 6">
    <name type="scientific">Rhodotorula mucilaginosa</name>
    <name type="common">Yeast</name>
    <name type="synonym">Rhodotorula rubra</name>
    <dbReference type="NCBI Taxonomy" id="5537"/>
    <lineage>
        <taxon>Eukaryota</taxon>
        <taxon>Fungi</taxon>
        <taxon>Dikarya</taxon>
        <taxon>Basidiomycota</taxon>
        <taxon>Pucciniomycotina</taxon>
        <taxon>Microbotryomycetes</taxon>
        <taxon>Sporidiobolales</taxon>
        <taxon>Sporidiobolaceae</taxon>
        <taxon>Rhodotorula</taxon>
    </lineage>
</organism>
<feature type="region of interest" description="Disordered" evidence="3">
    <location>
        <begin position="40"/>
        <end position="110"/>
    </location>
</feature>
<reference evidence="5 6" key="1">
    <citation type="submission" date="2020-11" db="EMBL/GenBank/DDBJ databases">
        <title>Kefir isolates.</title>
        <authorList>
            <person name="Marcisauskas S."/>
            <person name="Kim Y."/>
            <person name="Blasche S."/>
        </authorList>
    </citation>
    <scope>NUCLEOTIDE SEQUENCE [LARGE SCALE GENOMIC DNA]</scope>
    <source>
        <strain evidence="5 6">KR</strain>
    </source>
</reference>
<dbReference type="PANTHER" id="PTHR15228:SF25">
    <property type="entry name" value="F-BAR DOMAIN-CONTAINING PROTEIN"/>
    <property type="match status" value="1"/>
</dbReference>
<feature type="domain" description="Rho-GAP" evidence="4">
    <location>
        <begin position="292"/>
        <end position="514"/>
    </location>
</feature>
<feature type="region of interest" description="Disordered" evidence="3">
    <location>
        <begin position="544"/>
        <end position="617"/>
    </location>
</feature>
<dbReference type="PANTHER" id="PTHR15228">
    <property type="entry name" value="SPERMATHECAL PHYSIOLOGY VARIANT"/>
    <property type="match status" value="1"/>
</dbReference>
<evidence type="ECO:0000313" key="5">
    <source>
        <dbReference type="EMBL" id="KAG0661847.1"/>
    </source>
</evidence>
<sequence length="914" mass="98034">MAALARASMPTKSTSEGSKVVGKAMLAPVVAAPTILAWSDKAPSSAHVSPKTPYPARQRTPSRSPRAPSPHLQAVKPHGDPLVSPRRPRRPDSIIFDDGETEAAPTCDRFPGFSPIADLGVQLDEIITTYAAHPSPEPVEETPVAPATSSDLKAADTALPADLDAAIGAALANLGLEGPKVKASTPILPGSERSRTLLSLLQRTSHLSSLPGYGRRIDLLQKLEVAMGAFLSIEDVEAILSIESPPAADRIGPKRTQHSDARSLIGKVRTSWRPKPRAPEPSRPVDPAVVGAPLDSLPADAFVAATIAGRPYDLPILCFAAVEEIYRRGQGPAVKNFFEAAGSATRCDQLVSIYEAAPDYGERHDLSLESIHDVVALLKQYLQALPTPLLNDKLWRLFTTACLNSTRPLEKRIESAQLILQLLPTKHFNLLLYLAAGFSQLPLFPKNAVSIDKVASIFGDALFGLRTPTQQRHSIKRFGMTITAPSELLSDGRNQAGSATAALRWLLAHWAEIAEGLLAEDCSPRRSARPLSTETLDISTATASPTLDVDVTGEEHAKESDVVASAAEMAAPEAETSGSEPALSLSSSATASPKSPSVSTPPDPPSPLLSPEDEREAHAALEKQLDDAIALLTVRRPSAESTDNASIYAFPSPPKPPTDLALPSPADTSTLQAVQPDAISNTEPPQSPRIPIGLAAHRRSQSDNVSQKFKSAPPPPPLSPSHSTTRARLAQPPSVLTPPIPEDEIPPPLPHKRHHSGPPVLHRTPSTTSSSDRHSLASPSRPGTKNFLLPAHARRYDEIVHLRQRLNALEKERQAERADMVDLRSDLAIYKARMQVVRQGADAEQARIAQAEQRAVDAESRAGEAEAAAKSLRDRLDKLGTARRREAAEAKQTAADLEKQLRALRDLIFGQQHS</sequence>
<dbReference type="AlphaFoldDB" id="A0A9P7B711"/>
<feature type="compositionally biased region" description="Polar residues" evidence="3">
    <location>
        <begin position="666"/>
        <end position="684"/>
    </location>
</feature>
<dbReference type="InterPro" id="IPR051025">
    <property type="entry name" value="RhoGAP"/>
</dbReference>
<feature type="region of interest" description="Disordered" evidence="3">
    <location>
        <begin position="637"/>
        <end position="787"/>
    </location>
</feature>
<dbReference type="OrthoDB" id="79452at2759"/>
<keyword evidence="6" id="KW-1185">Reference proteome</keyword>
<evidence type="ECO:0000259" key="4">
    <source>
        <dbReference type="PROSITE" id="PS50238"/>
    </source>
</evidence>
<feature type="compositionally biased region" description="Pro residues" evidence="3">
    <location>
        <begin position="599"/>
        <end position="608"/>
    </location>
</feature>
<evidence type="ECO:0000313" key="6">
    <source>
        <dbReference type="Proteomes" id="UP000777482"/>
    </source>
</evidence>
<feature type="compositionally biased region" description="Low complexity" evidence="3">
    <location>
        <begin position="55"/>
        <end position="70"/>
    </location>
</feature>
<evidence type="ECO:0000256" key="1">
    <source>
        <dbReference type="ARBA" id="ARBA00022468"/>
    </source>
</evidence>
<feature type="compositionally biased region" description="Low complexity" evidence="3">
    <location>
        <begin position="564"/>
        <end position="598"/>
    </location>
</feature>
<protein>
    <recommendedName>
        <fullName evidence="4">Rho-GAP domain-containing protein</fullName>
    </recommendedName>
</protein>
<keyword evidence="2" id="KW-0175">Coiled coil</keyword>
<evidence type="ECO:0000256" key="3">
    <source>
        <dbReference type="SAM" id="MobiDB-lite"/>
    </source>
</evidence>
<proteinExistence type="predicted"/>
<dbReference type="InterPro" id="IPR008936">
    <property type="entry name" value="Rho_GTPase_activation_prot"/>
</dbReference>
<feature type="coiled-coil region" evidence="2">
    <location>
        <begin position="799"/>
        <end position="907"/>
    </location>
</feature>
<gene>
    <name evidence="5" type="ORF">C6P46_003738</name>
</gene>
<dbReference type="SUPFAM" id="SSF48350">
    <property type="entry name" value="GTPase activation domain, GAP"/>
    <property type="match status" value="1"/>
</dbReference>
<dbReference type="GO" id="GO:0005096">
    <property type="term" value="F:GTPase activator activity"/>
    <property type="evidence" value="ECO:0007669"/>
    <property type="project" value="UniProtKB-KW"/>
</dbReference>
<accession>A0A9P7B711</accession>
<feature type="region of interest" description="Disordered" evidence="3">
    <location>
        <begin position="1"/>
        <end position="22"/>
    </location>
</feature>